<reference evidence="3" key="1">
    <citation type="journal article" date="2013" name="Genome Announc.">
        <title>Draft genome sequence of the basidiomycetous yeast-like fungus Pseudozyma hubeiensis SY62, which produces an abundant amount of the biosurfactant mannosylerythritol lipids.</title>
        <authorList>
            <person name="Konishi M."/>
            <person name="Hatada Y."/>
            <person name="Horiuchi J."/>
        </authorList>
    </citation>
    <scope>NUCLEOTIDE SEQUENCE [LARGE SCALE GENOMIC DNA]</scope>
    <source>
        <strain evidence="3">SY62</strain>
    </source>
</reference>
<keyword evidence="3" id="KW-1185">Reference proteome</keyword>
<dbReference type="HOGENOM" id="CLU_047289_0_0_1"/>
<name>R9P5I6_PSEHS</name>
<dbReference type="EMBL" id="DF238775">
    <property type="protein sequence ID" value="GAC93335.1"/>
    <property type="molecule type" value="Genomic_DNA"/>
</dbReference>
<accession>R9P5I6</accession>
<dbReference type="AlphaFoldDB" id="R9P5I6"/>
<dbReference type="OrthoDB" id="2544218at2759"/>
<dbReference type="Proteomes" id="UP000014071">
    <property type="component" value="Unassembled WGS sequence"/>
</dbReference>
<organism evidence="2 3">
    <name type="scientific">Pseudozyma hubeiensis (strain SY62)</name>
    <name type="common">Yeast</name>
    <dbReference type="NCBI Taxonomy" id="1305764"/>
    <lineage>
        <taxon>Eukaryota</taxon>
        <taxon>Fungi</taxon>
        <taxon>Dikarya</taxon>
        <taxon>Basidiomycota</taxon>
        <taxon>Ustilaginomycotina</taxon>
        <taxon>Ustilaginomycetes</taxon>
        <taxon>Ustilaginales</taxon>
        <taxon>Ustilaginaceae</taxon>
        <taxon>Pseudozyma</taxon>
    </lineage>
</organism>
<feature type="compositionally biased region" description="Acidic residues" evidence="1">
    <location>
        <begin position="312"/>
        <end position="327"/>
    </location>
</feature>
<evidence type="ECO:0000256" key="1">
    <source>
        <dbReference type="SAM" id="MobiDB-lite"/>
    </source>
</evidence>
<feature type="region of interest" description="Disordered" evidence="1">
    <location>
        <begin position="303"/>
        <end position="338"/>
    </location>
</feature>
<dbReference type="GeneID" id="24106201"/>
<dbReference type="eggNOG" id="ENOG502RDW3">
    <property type="taxonomic scope" value="Eukaryota"/>
</dbReference>
<evidence type="ECO:0000313" key="2">
    <source>
        <dbReference type="EMBL" id="GAC93335.1"/>
    </source>
</evidence>
<protein>
    <recommendedName>
        <fullName evidence="4">CCHC-type domain-containing protein</fullName>
    </recommendedName>
</protein>
<evidence type="ECO:0000313" key="3">
    <source>
        <dbReference type="Proteomes" id="UP000014071"/>
    </source>
</evidence>
<proteinExistence type="predicted"/>
<sequence length="374" mass="41992">MSLLTLYVCSSSRSIRDDLSPAHSLLVIRPLSCDNIRFDKMSEFEYKLLYSRGTKPLMSGKHLHIELETTGVPPGGVRWRFSTRYRPSKPSYRNVLLQAILEMCKKHNLTPLEIRPLQGGRSLVDVIFANGDDVMKVYEGEITFDFYGTQPELVDRAMPDRKHVALCIQTLPARTNLRALVPALQEHPRISKAGTVVDVWSAHCSESKQFKGKVLVLLELFTQNGVVPLETRAAIPGWFSFDGVAYLVLFPDRPAWCVHCRYDERGPFHSRHTCPALVCSTCKKHGHTSVDCGKRQKQVACKKPAGKRRDDVDDDDNEDDDDDDDDETPRAASKDRASMERRFAELGIRDGSAEADELARDFGVLALSESDIGA</sequence>
<evidence type="ECO:0008006" key="4">
    <source>
        <dbReference type="Google" id="ProtNLM"/>
    </source>
</evidence>
<feature type="compositionally biased region" description="Basic and acidic residues" evidence="1">
    <location>
        <begin position="328"/>
        <end position="338"/>
    </location>
</feature>
<gene>
    <name evidence="2" type="ORF">PHSY_000900</name>
</gene>
<dbReference type="RefSeq" id="XP_012186922.1">
    <property type="nucleotide sequence ID" value="XM_012331532.1"/>
</dbReference>